<proteinExistence type="predicted"/>
<name>A0A1J3CQX2_NOCCA</name>
<dbReference type="AlphaFoldDB" id="A0A1J3CQX2"/>
<sequence length="74" mass="8011">MLMPLKTPAGLTGIVESPGIVVWLLHQLEPPSPRSPTVAFSNGIAHDFTSEVLDNGHSAVTSRNFFEVLTKTPR</sequence>
<dbReference type="GO" id="GO:0016301">
    <property type="term" value="F:kinase activity"/>
    <property type="evidence" value="ECO:0007669"/>
    <property type="project" value="UniProtKB-KW"/>
</dbReference>
<accession>A0A1J3CQX2</accession>
<keyword evidence="1" id="KW-0808">Transferase</keyword>
<gene>
    <name evidence="1" type="ORF">GA_TR13215_c0_g1_i1_g.41971</name>
</gene>
<organism evidence="1">
    <name type="scientific">Noccaea caerulescens</name>
    <name type="common">Alpine penny-cress</name>
    <name type="synonym">Thlaspi caerulescens</name>
    <dbReference type="NCBI Taxonomy" id="107243"/>
    <lineage>
        <taxon>Eukaryota</taxon>
        <taxon>Viridiplantae</taxon>
        <taxon>Streptophyta</taxon>
        <taxon>Embryophyta</taxon>
        <taxon>Tracheophyta</taxon>
        <taxon>Spermatophyta</taxon>
        <taxon>Magnoliopsida</taxon>
        <taxon>eudicotyledons</taxon>
        <taxon>Gunneridae</taxon>
        <taxon>Pentapetalae</taxon>
        <taxon>rosids</taxon>
        <taxon>malvids</taxon>
        <taxon>Brassicales</taxon>
        <taxon>Brassicaceae</taxon>
        <taxon>Coluteocarpeae</taxon>
        <taxon>Noccaea</taxon>
    </lineage>
</organism>
<evidence type="ECO:0000313" key="1">
    <source>
        <dbReference type="EMBL" id="JAU10194.1"/>
    </source>
</evidence>
<protein>
    <submittedName>
        <fullName evidence="1">SNF1-related protein kinase regulatory subunit gamma-1</fullName>
    </submittedName>
</protein>
<dbReference type="EMBL" id="GEVI01022126">
    <property type="protein sequence ID" value="JAU10194.1"/>
    <property type="molecule type" value="Transcribed_RNA"/>
</dbReference>
<reference evidence="1" key="1">
    <citation type="submission" date="2016-07" db="EMBL/GenBank/DDBJ databases">
        <title>De novo transcriptome assembly of four accessions of the metal hyperaccumulator plant Noccaea caerulescens.</title>
        <authorList>
            <person name="Blande D."/>
            <person name="Halimaa P."/>
            <person name="Tervahauta A.I."/>
            <person name="Aarts M.G."/>
            <person name="Karenlampi S.O."/>
        </authorList>
    </citation>
    <scope>NUCLEOTIDE SEQUENCE</scope>
</reference>
<keyword evidence="1" id="KW-0418">Kinase</keyword>